<evidence type="ECO:0000256" key="11">
    <source>
        <dbReference type="SAM" id="MobiDB-lite"/>
    </source>
</evidence>
<dbReference type="EMBL" id="AJ868230">
    <property type="protein sequence ID" value="CAI30565.1"/>
    <property type="molecule type" value="mRNA"/>
</dbReference>
<feature type="chain" id="PRO_5004260268" description="EGF domain-specific O-linked N-acetylglucosamine transferase" evidence="12">
    <location>
        <begin position="20"/>
        <end position="541"/>
    </location>
</feature>
<evidence type="ECO:0000256" key="1">
    <source>
        <dbReference type="ARBA" id="ARBA00011970"/>
    </source>
</evidence>
<evidence type="ECO:0000256" key="5">
    <source>
        <dbReference type="ARBA" id="ARBA00022824"/>
    </source>
</evidence>
<feature type="signal peptide" evidence="12">
    <location>
        <begin position="1"/>
        <end position="19"/>
    </location>
</feature>
<dbReference type="PANTHER" id="PTHR20961">
    <property type="entry name" value="GLYCOSYLTRANSFERASE"/>
    <property type="match status" value="1"/>
</dbReference>
<comment type="catalytic activity">
    <reaction evidence="10">
        <text>L-threonyl-[protein] + UDP-N-acetyl-alpha-D-glucosamine = 3-O-(N-acetyl-beta-D-glucosaminyl)-L-threonyl-[protein] + UDP + H(+)</text>
        <dbReference type="Rhea" id="RHEA:48908"/>
        <dbReference type="Rhea" id="RHEA-COMP:11060"/>
        <dbReference type="Rhea" id="RHEA-COMP:12252"/>
        <dbReference type="ChEBI" id="CHEBI:15378"/>
        <dbReference type="ChEBI" id="CHEBI:30013"/>
        <dbReference type="ChEBI" id="CHEBI:57705"/>
        <dbReference type="ChEBI" id="CHEBI:58223"/>
        <dbReference type="ChEBI" id="CHEBI:90840"/>
        <dbReference type="EC" id="2.4.1.255"/>
    </reaction>
</comment>
<dbReference type="CAZy" id="GT61">
    <property type="family name" value="Glycosyltransferase Family 61"/>
</dbReference>
<feature type="region of interest" description="Disordered" evidence="11">
    <location>
        <begin position="521"/>
        <end position="541"/>
    </location>
</feature>
<organism evidence="14">
    <name type="scientific">Caenorhabditis briggsae</name>
    <dbReference type="NCBI Taxonomy" id="6238"/>
    <lineage>
        <taxon>Eukaryota</taxon>
        <taxon>Metazoa</taxon>
        <taxon>Ecdysozoa</taxon>
        <taxon>Nematoda</taxon>
        <taxon>Chromadorea</taxon>
        <taxon>Rhabditida</taxon>
        <taxon>Rhabditina</taxon>
        <taxon>Rhabditomorpha</taxon>
        <taxon>Rhabditoidea</taxon>
        <taxon>Rhabditidae</taxon>
        <taxon>Peloderinae</taxon>
        <taxon>Caenorhabditis</taxon>
    </lineage>
</organism>
<dbReference type="Pfam" id="PF04577">
    <property type="entry name" value="Glyco_transf_61"/>
    <property type="match status" value="1"/>
</dbReference>
<proteinExistence type="evidence at transcript level"/>
<dbReference type="AlphaFoldDB" id="Q5NDL6"/>
<dbReference type="HOGENOM" id="CLU_039300_0_0_1"/>
<keyword evidence="5" id="KW-0256">Endoplasmic reticulum</keyword>
<evidence type="ECO:0000256" key="9">
    <source>
        <dbReference type="ARBA" id="ARBA00048317"/>
    </source>
</evidence>
<evidence type="ECO:0000259" key="13">
    <source>
        <dbReference type="Pfam" id="PF04577"/>
    </source>
</evidence>
<evidence type="ECO:0000256" key="4">
    <source>
        <dbReference type="ARBA" id="ARBA00022729"/>
    </source>
</evidence>
<protein>
    <recommendedName>
        <fullName evidence="7">EGF domain-specific O-linked N-acetylglucosamine transferase</fullName>
        <ecNumber evidence="1">2.4.1.255</ecNumber>
    </recommendedName>
    <alternativeName>
        <fullName evidence="8">Extracellular O-linked N-acetylglucosamine transferase</fullName>
    </alternativeName>
</protein>
<dbReference type="InterPro" id="IPR049625">
    <property type="entry name" value="Glyco_transf_61_cat"/>
</dbReference>
<evidence type="ECO:0000256" key="8">
    <source>
        <dbReference type="ARBA" id="ARBA00042574"/>
    </source>
</evidence>
<comment type="catalytic activity">
    <reaction evidence="9">
        <text>L-seryl-[protein] + UDP-N-acetyl-alpha-D-glucosamine = 3-O-(N-acetyl-beta-D-glucosaminyl)-L-seryl-[protein] + UDP + H(+)</text>
        <dbReference type="Rhea" id="RHEA:48904"/>
        <dbReference type="Rhea" id="RHEA-COMP:9863"/>
        <dbReference type="Rhea" id="RHEA-COMP:12251"/>
        <dbReference type="ChEBI" id="CHEBI:15378"/>
        <dbReference type="ChEBI" id="CHEBI:29999"/>
        <dbReference type="ChEBI" id="CHEBI:57705"/>
        <dbReference type="ChEBI" id="CHEBI:58223"/>
        <dbReference type="ChEBI" id="CHEBI:90838"/>
        <dbReference type="EC" id="2.4.1.255"/>
    </reaction>
</comment>
<reference evidence="14" key="1">
    <citation type="submission" date="2004-12" db="EMBL/GenBank/DDBJ databases">
        <title>Phylogeny of xylosyltransferases.</title>
        <authorList>
            <person name="Kiefer-Meyer M.C."/>
            <person name="Pagny S."/>
            <person name="Durambure G."/>
            <person name="Faye L."/>
            <person name="Gomord V."/>
            <person name="Mollicone R."/>
            <person name="Oriol R."/>
        </authorList>
    </citation>
    <scope>NUCLEOTIDE SEQUENCE</scope>
</reference>
<evidence type="ECO:0000256" key="7">
    <source>
        <dbReference type="ARBA" id="ARBA00040944"/>
    </source>
</evidence>
<accession>Q5NDL6</accession>
<keyword evidence="4 12" id="KW-0732">Signal</keyword>
<evidence type="ECO:0000256" key="2">
    <source>
        <dbReference type="ARBA" id="ARBA00022676"/>
    </source>
</evidence>
<dbReference type="PANTHER" id="PTHR20961:SF148">
    <property type="entry name" value="EGF DOMAIN-SPECIFIC O-LINKED N-ACETYLGLUCOSAMINE TRANSFERASE"/>
    <property type="match status" value="1"/>
</dbReference>
<feature type="domain" description="Glycosyltransferase 61 catalytic" evidence="13">
    <location>
        <begin position="351"/>
        <end position="442"/>
    </location>
</feature>
<name>Q5NDL6_CAEBR</name>
<keyword evidence="2" id="KW-0328">Glycosyltransferase</keyword>
<keyword evidence="3 14" id="KW-0808">Transferase</keyword>
<evidence type="ECO:0000256" key="3">
    <source>
        <dbReference type="ARBA" id="ARBA00022679"/>
    </source>
</evidence>
<dbReference type="GO" id="GO:0097363">
    <property type="term" value="F:protein O-acetylglucosaminyltransferase activity"/>
    <property type="evidence" value="ECO:0007669"/>
    <property type="project" value="UniProtKB-EC"/>
</dbReference>
<feature type="compositionally biased region" description="Basic and acidic residues" evidence="11">
    <location>
        <begin position="528"/>
        <end position="541"/>
    </location>
</feature>
<dbReference type="InterPro" id="IPR007657">
    <property type="entry name" value="Glycosyltransferase_61"/>
</dbReference>
<sequence>MSPLFCTFILLYFFIVCESTWVKDLNLPRQLLEYHISSNKNLRDRCSEDPTCKINLNASKCFGFEDDCINENSLGFRSKFTSCDNNLNPKVAEKFYEQGDFGYLESRLVKHSICSSDDSSKSSLSCSDHLTHCIGSNIYFDFSNLKIKSSTRYRQDVIQPGQVEGNCENFDRKLLDNNLNVKGYLMSWADELQHFKSNLDFKMDKEHCDVIFEKPTVVMKLDAAVNLYHHFCDFVNLYASLHINQTFNQDIDIILWDTHPGGYNDHYYGITWKAFSRNEPFELKEFGKSLEFLNYEITENILSDQKRVCFKNVMMPLLARQRSGLFYNSPLVYGCSGSTLLKTFSQFILHRLRLGIKPQKAELEKVRIVILSRSTAYRRILNIKELLKSLGHLPNVTTRVVDYNERIPFLRQLNTTSQTDIFIGMHGAGLTHLLFLPDWAAIFEIISLGLKRKLLLYSSYSDIYFSKLQIHLIRSDEEGKHPQSGEKHLKFANYHVDPIEFREQVKSMVDHVRAHPKFINSRRAQRRKQAEMEAEKQKKEL</sequence>
<evidence type="ECO:0000256" key="6">
    <source>
        <dbReference type="ARBA" id="ARBA00023180"/>
    </source>
</evidence>
<evidence type="ECO:0000256" key="12">
    <source>
        <dbReference type="SAM" id="SignalP"/>
    </source>
</evidence>
<keyword evidence="6" id="KW-0325">Glycoprotein</keyword>
<evidence type="ECO:0000256" key="10">
    <source>
        <dbReference type="ARBA" id="ARBA00049432"/>
    </source>
</evidence>
<evidence type="ECO:0000313" key="14">
    <source>
        <dbReference type="EMBL" id="CAI30565.1"/>
    </source>
</evidence>
<dbReference type="EC" id="2.4.1.255" evidence="1"/>
<gene>
    <name evidence="14" type="primary">aer61</name>
</gene>